<evidence type="ECO:0000256" key="2">
    <source>
        <dbReference type="ARBA" id="ARBA00022723"/>
    </source>
</evidence>
<dbReference type="EMBL" id="CP119391">
    <property type="protein sequence ID" value="WNK19603.1"/>
    <property type="molecule type" value="Genomic_DNA"/>
</dbReference>
<dbReference type="EC" id="3.5.1.125" evidence="7"/>
<keyword evidence="4" id="KW-0862">Zinc</keyword>
<gene>
    <name evidence="7" type="primary">doeB</name>
    <name evidence="7" type="ORF">P1P91_12265</name>
</gene>
<organism evidence="7 8">
    <name type="scientific">Halomonas piscis</name>
    <dbReference type="NCBI Taxonomy" id="3031727"/>
    <lineage>
        <taxon>Bacteria</taxon>
        <taxon>Pseudomonadati</taxon>
        <taxon>Pseudomonadota</taxon>
        <taxon>Gammaproteobacteria</taxon>
        <taxon>Oceanospirillales</taxon>
        <taxon>Halomonadaceae</taxon>
        <taxon>Halomonas</taxon>
    </lineage>
</organism>
<reference evidence="7 8" key="1">
    <citation type="submission" date="2023-03" db="EMBL/GenBank/DDBJ databases">
        <title>Halomonas sp. nov., isolated from Korean tranditional fermented seafood 'Jeotgal'.</title>
        <authorList>
            <person name="Kim B."/>
            <person name="Shin N.-R."/>
        </authorList>
    </citation>
    <scope>NUCLEOTIDE SEQUENCE [LARGE SCALE GENOMIC DNA]</scope>
    <source>
        <strain evidence="7 8">SG2L-4</strain>
    </source>
</reference>
<evidence type="ECO:0000256" key="5">
    <source>
        <dbReference type="SAM" id="MobiDB-lite"/>
    </source>
</evidence>
<feature type="domain" description="Succinylglutamate desuccinylase/Aspartoacylase catalytic" evidence="6">
    <location>
        <begin position="58"/>
        <end position="244"/>
    </location>
</feature>
<protein>
    <submittedName>
        <fullName evidence="7">N(2)-acetyl-L-2,4-diaminobutanoate deacetylase DoeB</fullName>
        <ecNumber evidence="7">3.5.1.125</ecNumber>
    </submittedName>
</protein>
<keyword evidence="2" id="KW-0479">Metal-binding</keyword>
<dbReference type="Gene3D" id="3.40.630.10">
    <property type="entry name" value="Zn peptidases"/>
    <property type="match status" value="1"/>
</dbReference>
<feature type="region of interest" description="Disordered" evidence="5">
    <location>
        <begin position="1"/>
        <end position="20"/>
    </location>
</feature>
<proteinExistence type="predicted"/>
<comment type="cofactor">
    <cofactor evidence="1">
        <name>Zn(2+)</name>
        <dbReference type="ChEBI" id="CHEBI:29105"/>
    </cofactor>
</comment>
<dbReference type="RefSeq" id="WP_311882962.1">
    <property type="nucleotide sequence ID" value="NZ_CP119391.1"/>
</dbReference>
<evidence type="ECO:0000313" key="8">
    <source>
        <dbReference type="Proteomes" id="UP001301869"/>
    </source>
</evidence>
<dbReference type="PIRSF" id="PIRSF039012">
    <property type="entry name" value="ASP"/>
    <property type="match status" value="1"/>
</dbReference>
<dbReference type="PANTHER" id="PTHR37326:SF1">
    <property type="entry name" value="BLL3975 PROTEIN"/>
    <property type="match status" value="1"/>
</dbReference>
<dbReference type="CDD" id="cd06252">
    <property type="entry name" value="M14_ASTE_ASPA-like"/>
    <property type="match status" value="1"/>
</dbReference>
<dbReference type="InterPro" id="IPR055438">
    <property type="entry name" value="AstE_AspA_cat"/>
</dbReference>
<dbReference type="InterPro" id="IPR043795">
    <property type="entry name" value="N-alpha-Ac-DABA-like"/>
</dbReference>
<dbReference type="Pfam" id="PF24827">
    <property type="entry name" value="AstE_AspA_cat"/>
    <property type="match status" value="1"/>
</dbReference>
<dbReference type="InterPro" id="IPR014336">
    <property type="entry name" value="DoeB"/>
</dbReference>
<evidence type="ECO:0000256" key="4">
    <source>
        <dbReference type="ARBA" id="ARBA00022833"/>
    </source>
</evidence>
<evidence type="ECO:0000256" key="3">
    <source>
        <dbReference type="ARBA" id="ARBA00022801"/>
    </source>
</evidence>
<dbReference type="GO" id="GO:0016787">
    <property type="term" value="F:hydrolase activity"/>
    <property type="evidence" value="ECO:0007669"/>
    <property type="project" value="UniProtKB-KW"/>
</dbReference>
<dbReference type="PANTHER" id="PTHR37326">
    <property type="entry name" value="BLL3975 PROTEIN"/>
    <property type="match status" value="1"/>
</dbReference>
<sequence>MSKAKSNATSKRQSPITPTVDFNAEGVQHGFLNLPISVDDSAWGAVMVPVTVVKNGEGPTALLTAGNHGDEYEGITALLKLAATLQAEDVTGRVIIVPCFNTPAVTAGKRTSGLDGGNLNRCFPGDPDGSATEQIADYFTREMVPMADVVLDLHSGGRTLDILPYAASHVLDNKEQQAAALASAKAFGAPYAMIMFELDATHLFDTVCEDQGKVFVTTELGGGGTSSPYTVDIAERGVRNFLTHHGLIEGEVEPPQSPQVYLDMPDASCYVQSEHSGLLELLVSLGDEVRKGQPIARIYDVTRTGSAPVDYHAGRDGVLMARRAPALAHIGDTLAVIADVVEALDA</sequence>
<keyword evidence="8" id="KW-1185">Reference proteome</keyword>
<evidence type="ECO:0000256" key="1">
    <source>
        <dbReference type="ARBA" id="ARBA00001947"/>
    </source>
</evidence>
<dbReference type="InterPro" id="IPR053138">
    <property type="entry name" value="N-alpha-Ac-DABA_deacetylase"/>
</dbReference>
<evidence type="ECO:0000259" key="6">
    <source>
        <dbReference type="Pfam" id="PF24827"/>
    </source>
</evidence>
<keyword evidence="3 7" id="KW-0378">Hydrolase</keyword>
<name>A0ABY9Z015_9GAMM</name>
<feature type="compositionally biased region" description="Polar residues" evidence="5">
    <location>
        <begin position="1"/>
        <end position="17"/>
    </location>
</feature>
<dbReference type="NCBIfam" id="TIGR02994">
    <property type="entry name" value="ectoine_eutE"/>
    <property type="match status" value="1"/>
</dbReference>
<accession>A0ABY9Z015</accession>
<dbReference type="Proteomes" id="UP001301869">
    <property type="component" value="Chromosome"/>
</dbReference>
<evidence type="ECO:0000313" key="7">
    <source>
        <dbReference type="EMBL" id="WNK19603.1"/>
    </source>
</evidence>
<dbReference type="SUPFAM" id="SSF53187">
    <property type="entry name" value="Zn-dependent exopeptidases"/>
    <property type="match status" value="1"/>
</dbReference>